<dbReference type="AlphaFoldDB" id="Q38CY0"/>
<keyword evidence="1" id="KW-0472">Membrane</keyword>
<accession>Q38CY0</accession>
<keyword evidence="1" id="KW-0812">Transmembrane</keyword>
<dbReference type="GeneID" id="3661208"/>
<dbReference type="EMBL" id="CM000207">
    <property type="protein sequence ID" value="EAN77340.1"/>
    <property type="molecule type" value="Genomic_DNA"/>
</dbReference>
<reference evidence="2 3" key="2">
    <citation type="journal article" date="2005" name="Science">
        <title>The genome of the African trypanosome Trypanosoma brucei.</title>
        <authorList>
            <person name="Berriman M."/>
            <person name="Ghedin E."/>
            <person name="Hertz-Fowler C."/>
            <person name="Blandin G."/>
            <person name="Renauld H."/>
            <person name="Bartholomeu D.C."/>
            <person name="Lennard N.J."/>
            <person name="Caler E."/>
            <person name="Hamlin N.E."/>
            <person name="Haas B."/>
            <person name="Bohme U."/>
            <person name="Hannick L."/>
            <person name="Aslett M.A."/>
            <person name="Shallom J."/>
            <person name="Marcello L."/>
            <person name="Hou L."/>
            <person name="Wickstead B."/>
            <person name="Alsmark U.C."/>
            <person name="Arrowsmith C."/>
            <person name="Atkin R.J."/>
            <person name="Barron A.J."/>
            <person name="Bringaud F."/>
            <person name="Brooks K."/>
            <person name="Carrington M."/>
            <person name="Cherevach I."/>
            <person name="Chillingworth T.J."/>
            <person name="Churcher C."/>
            <person name="Clark L.N."/>
            <person name="Corton C.H."/>
            <person name="Cronin A."/>
            <person name="Davies R.M."/>
            <person name="Doggett J."/>
            <person name="Djikeng A."/>
            <person name="Feldblyum T."/>
            <person name="Field M.C."/>
            <person name="Fraser A."/>
            <person name="Goodhead I."/>
            <person name="Hance Z."/>
            <person name="Harper D."/>
            <person name="Harris B.R."/>
            <person name="Hauser H."/>
            <person name="Hostetler J."/>
            <person name="Ivens A."/>
            <person name="Jagels K."/>
            <person name="Johnson D."/>
            <person name="Johnson J."/>
            <person name="Jones K."/>
            <person name="Kerhornou A.X."/>
            <person name="Koo H."/>
            <person name="Larke N."/>
            <person name="Landfear S."/>
            <person name="Larkin C."/>
            <person name="Leech V."/>
            <person name="Line A."/>
            <person name="Lord A."/>
            <person name="Macleod A."/>
            <person name="Mooney P.J."/>
            <person name="Moule S."/>
            <person name="Martin D.M."/>
            <person name="Morgan G.W."/>
            <person name="Mungall K."/>
            <person name="Norbertczak H."/>
            <person name="Ormond D."/>
            <person name="Pai G."/>
            <person name="Peacock C.S."/>
            <person name="Peterson J."/>
            <person name="Quail M.A."/>
            <person name="Rabbinowitsch E."/>
            <person name="Rajandream M.A."/>
            <person name="Reitter C."/>
            <person name="Salzberg S.L."/>
            <person name="Sanders M."/>
            <person name="Schobel S."/>
            <person name="Sharp S."/>
            <person name="Simmonds M."/>
            <person name="Simpson A.J."/>
            <person name="Tallon L."/>
            <person name="Turner C.M."/>
            <person name="Tait A."/>
            <person name="Tivey A.R."/>
            <person name="Van Aken S."/>
            <person name="Walker D."/>
            <person name="Wanless D."/>
            <person name="Wang S."/>
            <person name="White B."/>
            <person name="White O."/>
            <person name="Whitehead S."/>
            <person name="Woodward J."/>
            <person name="Wortman J."/>
            <person name="Adams M.D."/>
            <person name="Embley T.M."/>
            <person name="Gull K."/>
            <person name="Ullu E."/>
            <person name="Barry J.D."/>
            <person name="Fairlamb A.H."/>
            <person name="Opperdoes F."/>
            <person name="Barrell B.G."/>
            <person name="Donelson J.E."/>
            <person name="Hall N."/>
            <person name="Fraser C.M."/>
            <person name="Melville S.E."/>
            <person name="El-Sayed N.M."/>
        </authorList>
    </citation>
    <scope>NUCLEOTIDE SEQUENCE [LARGE SCALE GENOMIC DNA]</scope>
    <source>
        <strain evidence="2 3">927/4 GUTat10.1</strain>
    </source>
</reference>
<evidence type="ECO:0000256" key="1">
    <source>
        <dbReference type="SAM" id="Phobius"/>
    </source>
</evidence>
<proteinExistence type="predicted"/>
<dbReference type="KEGG" id="tbr:Tb09.v1.0740"/>
<gene>
    <name evidence="2" type="ORF">Tb09.v1.0740</name>
</gene>
<dbReference type="InParanoid" id="Q38CY0"/>
<evidence type="ECO:0000313" key="2">
    <source>
        <dbReference type="EMBL" id="EAN77340.1"/>
    </source>
</evidence>
<keyword evidence="1" id="KW-1133">Transmembrane helix</keyword>
<organism evidence="2 3">
    <name type="scientific">Trypanosoma brucei brucei (strain 927/4 GUTat10.1)</name>
    <dbReference type="NCBI Taxonomy" id="185431"/>
    <lineage>
        <taxon>Eukaryota</taxon>
        <taxon>Discoba</taxon>
        <taxon>Euglenozoa</taxon>
        <taxon>Kinetoplastea</taxon>
        <taxon>Metakinetoplastina</taxon>
        <taxon>Trypanosomatida</taxon>
        <taxon>Trypanosomatidae</taxon>
        <taxon>Trypanosoma</taxon>
    </lineage>
</organism>
<dbReference type="RefSeq" id="XP_827670.1">
    <property type="nucleotide sequence ID" value="XM_822577.1"/>
</dbReference>
<keyword evidence="3" id="KW-1185">Reference proteome</keyword>
<name>Q38CY0_TRYB2</name>
<protein>
    <submittedName>
        <fullName evidence="2">Uncharacterized protein</fullName>
    </submittedName>
</protein>
<dbReference type="PaxDb" id="5691-EAN77340"/>
<reference evidence="2 3" key="1">
    <citation type="journal article" date="2005" name="Science">
        <title>Comparative genomics of trypanosomatid parasitic protozoa.</title>
        <authorList>
            <person name="El-Sayed N.M."/>
            <person name="Myler P.J."/>
            <person name="Blandin G."/>
            <person name="Berriman M."/>
            <person name="Crabtree J."/>
            <person name="Aggarwal G."/>
            <person name="Caler E."/>
            <person name="Renauld H."/>
            <person name="Worthey E.A."/>
            <person name="Hertz-Fowler C."/>
            <person name="Ghedin E."/>
            <person name="Peacock C."/>
            <person name="Bartholomeu D.C."/>
            <person name="Haas B.J."/>
            <person name="Tran A.N."/>
            <person name="Wortman J.R."/>
            <person name="Alsmark U.C."/>
            <person name="Angiuoli S."/>
            <person name="Anupama A."/>
            <person name="Badger J."/>
            <person name="Bringaud F."/>
            <person name="Cadag E."/>
            <person name="Carlton J.M."/>
            <person name="Cerqueira G.C."/>
            <person name="Creasy T."/>
            <person name="Delcher A.L."/>
            <person name="Djikeng A."/>
            <person name="Embley T.M."/>
            <person name="Hauser C."/>
            <person name="Ivens A.C."/>
            <person name="Kummerfeld S.K."/>
            <person name="Pereira-Leal J.B."/>
            <person name="Nilsson D."/>
            <person name="Peterson J."/>
            <person name="Salzberg S.L."/>
            <person name="Shallom J."/>
            <person name="Silva J.C."/>
            <person name="Sundaram J."/>
            <person name="Westenberger S."/>
            <person name="White O."/>
            <person name="Melville S.E."/>
            <person name="Donelson J.E."/>
            <person name="Andersson B."/>
            <person name="Stuart K.D."/>
            <person name="Hall N."/>
        </authorList>
    </citation>
    <scope>NUCLEOTIDE SEQUENCE [LARGE SCALE GENOMIC DNA]</scope>
    <source>
        <strain evidence="2 3">927/4 GUTat10.1</strain>
    </source>
</reference>
<sequence length="130" mass="14889">MRRGRGASFFMGRADGVRKHRVKHHHFSPPPFLFLFHLVGIPLYYTLLGVCHHYTTILCVHSRLISLFATEAHSSKFRDTVGSHLYIIRICYTYCPLLRVRNAPGVDPLLDSLCPAHLNICAYNIRVVTQ</sequence>
<feature type="transmembrane region" description="Helical" evidence="1">
    <location>
        <begin position="32"/>
        <end position="55"/>
    </location>
</feature>
<evidence type="ECO:0000313" key="3">
    <source>
        <dbReference type="Proteomes" id="UP000008524"/>
    </source>
</evidence>
<dbReference type="Proteomes" id="UP000008524">
    <property type="component" value="Chromosome 9"/>
</dbReference>